<dbReference type="GO" id="GO:0017154">
    <property type="term" value="F:semaphorin receptor activity"/>
    <property type="evidence" value="ECO:0007669"/>
    <property type="project" value="InterPro"/>
</dbReference>
<evidence type="ECO:0000259" key="1">
    <source>
        <dbReference type="Pfam" id="PF08337"/>
    </source>
</evidence>
<dbReference type="InterPro" id="IPR031148">
    <property type="entry name" value="Plexin"/>
</dbReference>
<accession>A0AAD3MTA6</accession>
<dbReference type="EMBL" id="BRZM01000035">
    <property type="protein sequence ID" value="GLD58969.1"/>
    <property type="molecule type" value="Genomic_DNA"/>
</dbReference>
<dbReference type="AlphaFoldDB" id="A0AAD3MTA6"/>
<sequence>MPAECHQKDSAGEPLYKLFRAIKHQIEKGPVDARVKKAKYTLNDTGLLGDDVEYSVLSGCLDQQGRFCQIWTLTSQKEYSDDQYLAHYNNTAVFVDDSSAAALCPGAVKAPAVKYFFDFLDEQALNTTM</sequence>
<dbReference type="InterPro" id="IPR013548">
    <property type="entry name" value="Plexin_cytoplasmic_RasGAP_dom"/>
</dbReference>
<evidence type="ECO:0000313" key="3">
    <source>
        <dbReference type="Proteomes" id="UP001279410"/>
    </source>
</evidence>
<evidence type="ECO:0000313" key="2">
    <source>
        <dbReference type="EMBL" id="GLD58969.1"/>
    </source>
</evidence>
<dbReference type="GO" id="GO:0008360">
    <property type="term" value="P:regulation of cell shape"/>
    <property type="evidence" value="ECO:0007669"/>
    <property type="project" value="TreeGrafter"/>
</dbReference>
<keyword evidence="3" id="KW-1185">Reference proteome</keyword>
<dbReference type="InterPro" id="IPR008936">
    <property type="entry name" value="Rho_GTPase_activation_prot"/>
</dbReference>
<feature type="domain" description="Plexin cytoplasmic RasGAP" evidence="1">
    <location>
        <begin position="8"/>
        <end position="73"/>
    </location>
</feature>
<dbReference type="Pfam" id="PF08337">
    <property type="entry name" value="Plexin_cytopl"/>
    <property type="match status" value="1"/>
</dbReference>
<dbReference type="GO" id="GO:0050772">
    <property type="term" value="P:positive regulation of axonogenesis"/>
    <property type="evidence" value="ECO:0007669"/>
    <property type="project" value="TreeGrafter"/>
</dbReference>
<reference evidence="2" key="1">
    <citation type="submission" date="2022-08" db="EMBL/GenBank/DDBJ databases">
        <title>Genome sequencing of akame (Lates japonicus).</title>
        <authorList>
            <person name="Hashiguchi Y."/>
            <person name="Takahashi H."/>
        </authorList>
    </citation>
    <scope>NUCLEOTIDE SEQUENCE</scope>
    <source>
        <strain evidence="2">Kochi</strain>
    </source>
</reference>
<gene>
    <name evidence="2" type="ORF">AKAME5_001103000</name>
</gene>
<dbReference type="Gene3D" id="1.10.506.10">
    <property type="entry name" value="GTPase Activation - p120gap, domain 1"/>
    <property type="match status" value="1"/>
</dbReference>
<name>A0AAD3MTA6_LATJO</name>
<dbReference type="GO" id="GO:0002116">
    <property type="term" value="C:semaphorin receptor complex"/>
    <property type="evidence" value="ECO:0007669"/>
    <property type="project" value="TreeGrafter"/>
</dbReference>
<proteinExistence type="predicted"/>
<dbReference type="GO" id="GO:0005886">
    <property type="term" value="C:plasma membrane"/>
    <property type="evidence" value="ECO:0007669"/>
    <property type="project" value="TreeGrafter"/>
</dbReference>
<dbReference type="GO" id="GO:0007162">
    <property type="term" value="P:negative regulation of cell adhesion"/>
    <property type="evidence" value="ECO:0007669"/>
    <property type="project" value="TreeGrafter"/>
</dbReference>
<dbReference type="PANTHER" id="PTHR22625:SF9">
    <property type="entry name" value="PLEXIN-B2"/>
    <property type="match status" value="1"/>
</dbReference>
<protein>
    <submittedName>
        <fullName evidence="2">Plexin-B2</fullName>
    </submittedName>
</protein>
<dbReference type="Proteomes" id="UP001279410">
    <property type="component" value="Unassembled WGS sequence"/>
</dbReference>
<dbReference type="GO" id="GO:0030334">
    <property type="term" value="P:regulation of cell migration"/>
    <property type="evidence" value="ECO:0007669"/>
    <property type="project" value="TreeGrafter"/>
</dbReference>
<comment type="caution">
    <text evidence="2">The sequence shown here is derived from an EMBL/GenBank/DDBJ whole genome shotgun (WGS) entry which is preliminary data.</text>
</comment>
<organism evidence="2 3">
    <name type="scientific">Lates japonicus</name>
    <name type="common">Japanese lates</name>
    <dbReference type="NCBI Taxonomy" id="270547"/>
    <lineage>
        <taxon>Eukaryota</taxon>
        <taxon>Metazoa</taxon>
        <taxon>Chordata</taxon>
        <taxon>Craniata</taxon>
        <taxon>Vertebrata</taxon>
        <taxon>Euteleostomi</taxon>
        <taxon>Actinopterygii</taxon>
        <taxon>Neopterygii</taxon>
        <taxon>Teleostei</taxon>
        <taxon>Neoteleostei</taxon>
        <taxon>Acanthomorphata</taxon>
        <taxon>Carangaria</taxon>
        <taxon>Carangaria incertae sedis</taxon>
        <taxon>Centropomidae</taxon>
        <taxon>Lates</taxon>
    </lineage>
</organism>
<dbReference type="PANTHER" id="PTHR22625">
    <property type="entry name" value="PLEXIN"/>
    <property type="match status" value="1"/>
</dbReference>